<comment type="caution">
    <text evidence="1">The sequence shown here is derived from an EMBL/GenBank/DDBJ whole genome shotgun (WGS) entry which is preliminary data.</text>
</comment>
<evidence type="ECO:0000313" key="1">
    <source>
        <dbReference type="EMBL" id="KAK7677756.1"/>
    </source>
</evidence>
<name>A0AAW0FB89_9APHY</name>
<accession>A0AAW0FB89</accession>
<dbReference type="EMBL" id="JASBNA010000083">
    <property type="protein sequence ID" value="KAK7677756.1"/>
    <property type="molecule type" value="Genomic_DNA"/>
</dbReference>
<gene>
    <name evidence="1" type="ORF">QCA50_019308</name>
</gene>
<organism evidence="1 2">
    <name type="scientific">Cerrena zonata</name>
    <dbReference type="NCBI Taxonomy" id="2478898"/>
    <lineage>
        <taxon>Eukaryota</taxon>
        <taxon>Fungi</taxon>
        <taxon>Dikarya</taxon>
        <taxon>Basidiomycota</taxon>
        <taxon>Agaricomycotina</taxon>
        <taxon>Agaricomycetes</taxon>
        <taxon>Polyporales</taxon>
        <taxon>Cerrenaceae</taxon>
        <taxon>Cerrena</taxon>
    </lineage>
</organism>
<dbReference type="Proteomes" id="UP001385951">
    <property type="component" value="Unassembled WGS sequence"/>
</dbReference>
<sequence>MHAEVSSPASIVRAADILLTRLDDTCQLPTELLDLVNDVLLRTYPPSAREVVKSIWLLRTLTNLISSCEDSAETLFRNIWQGVSVWIADECKAVEEDYVPELGILYQTILVSAQTLQTSLPMLDILAPILHSAFIGPKANLPDSISAFAEFWQATYAEMDEPEKGWSKEIKVCLRAIDKPGDDDSELESSEVEEHLTAVDDHARSLSPEIELLQPAFEVHLQEDSALERSPYLFTTPGKRRKSPAAVEFPSMLAPSMSPSSSPKRLPVTPKKRLEVNSGCYATYRTRRTVRRSLSLHRLWIGS</sequence>
<proteinExistence type="predicted"/>
<evidence type="ECO:0000313" key="2">
    <source>
        <dbReference type="Proteomes" id="UP001385951"/>
    </source>
</evidence>
<protein>
    <submittedName>
        <fullName evidence="1">Uncharacterized protein</fullName>
    </submittedName>
</protein>
<keyword evidence="2" id="KW-1185">Reference proteome</keyword>
<reference evidence="1 2" key="1">
    <citation type="submission" date="2022-09" db="EMBL/GenBank/DDBJ databases">
        <authorList>
            <person name="Palmer J.M."/>
        </authorList>
    </citation>
    <scope>NUCLEOTIDE SEQUENCE [LARGE SCALE GENOMIC DNA]</scope>
    <source>
        <strain evidence="1 2">DSM 7382</strain>
    </source>
</reference>
<dbReference type="AlphaFoldDB" id="A0AAW0FB89"/>